<reference evidence="2 3" key="1">
    <citation type="submission" date="2017-06" db="EMBL/GenBank/DDBJ databases">
        <title>Comparative genomic analysis of Ambrosia Fusariam Clade fungi.</title>
        <authorList>
            <person name="Stajich J.E."/>
            <person name="Carrillo J."/>
            <person name="Kijimoto T."/>
            <person name="Eskalen A."/>
            <person name="O'Donnell K."/>
            <person name="Kasson M."/>
        </authorList>
    </citation>
    <scope>NUCLEOTIDE SEQUENCE [LARGE SCALE GENOMIC DNA]</scope>
    <source>
        <strain evidence="2 3">UCR1854</strain>
    </source>
</reference>
<sequence>MTSTSILEDPPSSTASPRLFVGGSLSSRVRPPTSRSSSSSSSLTRPLEKSCKLELLDFEHPE</sequence>
<feature type="compositionally biased region" description="Polar residues" evidence="1">
    <location>
        <begin position="1"/>
        <end position="16"/>
    </location>
</feature>
<organism evidence="2 3">
    <name type="scientific">Fusarium euwallaceae</name>
    <dbReference type="NCBI Taxonomy" id="1147111"/>
    <lineage>
        <taxon>Eukaryota</taxon>
        <taxon>Fungi</taxon>
        <taxon>Dikarya</taxon>
        <taxon>Ascomycota</taxon>
        <taxon>Pezizomycotina</taxon>
        <taxon>Sordariomycetes</taxon>
        <taxon>Hypocreomycetidae</taxon>
        <taxon>Hypocreales</taxon>
        <taxon>Nectriaceae</taxon>
        <taxon>Fusarium</taxon>
        <taxon>Fusarium solani species complex</taxon>
    </lineage>
</organism>
<name>A0A430KXN1_9HYPO</name>
<comment type="caution">
    <text evidence="2">The sequence shown here is derived from an EMBL/GenBank/DDBJ whole genome shotgun (WGS) entry which is preliminary data.</text>
</comment>
<evidence type="ECO:0000256" key="1">
    <source>
        <dbReference type="SAM" id="MobiDB-lite"/>
    </source>
</evidence>
<keyword evidence="3" id="KW-1185">Reference proteome</keyword>
<dbReference type="EMBL" id="MIKF01001095">
    <property type="protein sequence ID" value="RTE68154.1"/>
    <property type="molecule type" value="Genomic_DNA"/>
</dbReference>
<feature type="region of interest" description="Disordered" evidence="1">
    <location>
        <begin position="1"/>
        <end position="47"/>
    </location>
</feature>
<feature type="compositionally biased region" description="Low complexity" evidence="1">
    <location>
        <begin position="24"/>
        <end position="45"/>
    </location>
</feature>
<gene>
    <name evidence="2" type="ORF">BHE90_017469</name>
</gene>
<proteinExistence type="predicted"/>
<evidence type="ECO:0000313" key="2">
    <source>
        <dbReference type="EMBL" id="RTE68154.1"/>
    </source>
</evidence>
<accession>A0A430KXN1</accession>
<feature type="non-terminal residue" evidence="2">
    <location>
        <position position="62"/>
    </location>
</feature>
<dbReference type="AlphaFoldDB" id="A0A430KXN1"/>
<dbReference type="Proteomes" id="UP000287124">
    <property type="component" value="Unassembled WGS sequence"/>
</dbReference>
<protein>
    <submittedName>
        <fullName evidence="2">Uncharacterized protein</fullName>
    </submittedName>
</protein>
<evidence type="ECO:0000313" key="3">
    <source>
        <dbReference type="Proteomes" id="UP000287124"/>
    </source>
</evidence>